<dbReference type="Proteomes" id="UP000241587">
    <property type="component" value="Unassembled WGS sequence"/>
</dbReference>
<comment type="caution">
    <text evidence="1">The sequence shown here is derived from an EMBL/GenBank/DDBJ whole genome shotgun (WGS) entry which is preliminary data.</text>
</comment>
<evidence type="ECO:0000313" key="1">
    <source>
        <dbReference type="EMBL" id="PTD11191.1"/>
    </source>
</evidence>
<dbReference type="OMA" id="WNMLCID"/>
<proteinExistence type="predicted"/>
<evidence type="ECO:0008006" key="3">
    <source>
        <dbReference type="Google" id="ProtNLM"/>
    </source>
</evidence>
<evidence type="ECO:0000313" key="2">
    <source>
        <dbReference type="Proteomes" id="UP000241587"/>
    </source>
</evidence>
<dbReference type="EMBL" id="PVEM01000001">
    <property type="protein sequence ID" value="PTD11191.1"/>
    <property type="molecule type" value="Genomic_DNA"/>
</dbReference>
<organism evidence="1 2">
    <name type="scientific">Fusarium culmorum</name>
    <dbReference type="NCBI Taxonomy" id="5516"/>
    <lineage>
        <taxon>Eukaryota</taxon>
        <taxon>Fungi</taxon>
        <taxon>Dikarya</taxon>
        <taxon>Ascomycota</taxon>
        <taxon>Pezizomycotina</taxon>
        <taxon>Sordariomycetes</taxon>
        <taxon>Hypocreomycetidae</taxon>
        <taxon>Hypocreales</taxon>
        <taxon>Nectriaceae</taxon>
        <taxon>Fusarium</taxon>
    </lineage>
</organism>
<accession>A0A2T4H5U8</accession>
<dbReference type="OrthoDB" id="5416097at2759"/>
<reference evidence="1 2" key="1">
    <citation type="submission" date="2018-02" db="EMBL/GenBank/DDBJ databases">
        <title>Fusarium culmorum secondary metabolites in fungal-bacterial-plant interactions.</title>
        <authorList>
            <person name="Schmidt R."/>
        </authorList>
    </citation>
    <scope>NUCLEOTIDE SEQUENCE [LARGE SCALE GENOMIC DNA]</scope>
    <source>
        <strain evidence="1 2">PV</strain>
    </source>
</reference>
<name>A0A2T4H5U8_FUSCU</name>
<protein>
    <recommendedName>
        <fullName evidence="3">HNH nuclease domain-containing protein</fullName>
    </recommendedName>
</protein>
<gene>
    <name evidence="1" type="ORF">FCULG_00005010</name>
</gene>
<dbReference type="AlphaFoldDB" id="A0A2T4H5U8"/>
<keyword evidence="2" id="KW-1185">Reference proteome</keyword>
<sequence>MNPSSQNMTHPHFSEPEPFFSLTDFELRRTYAQRTEAHIRTLFHDFRLRTEYVAAIILNDNVYIDDYLSLDPKSYGWRNNPALLQRTLLSNDAFCKHYMLHLDSENFQDPAWILSLPERLDSHPDAVVDDEILKAEIRALDYYSHFETDPHLQDYPYDEDEETKCRKRDGEVCAVTGRANPDVFWVFPPTLNATVEQNDITGNLAWSGSFFMGSIFAAKHKSNPFCDEHKLGGSHKAWNMLCIDPILYDYLTTGFCTFKYHGDTKLENRDVEVALQFYWLPQPKARFGQVFDMKKDWQGLMDDLQEHQDKGFPPPAFWNDDCTTKSGEPLRSGHLIYVIVSEQHVEYFKSAIQVHWACSVFTSLCGASGRPYLLSGKEYEDRTMQRFQDLGRQGKEGDSPYSQLE</sequence>